<evidence type="ECO:0008006" key="4">
    <source>
        <dbReference type="Google" id="ProtNLM"/>
    </source>
</evidence>
<protein>
    <recommendedName>
        <fullName evidence="4">RPM1 interacting protein 13</fullName>
    </recommendedName>
</protein>
<dbReference type="Proteomes" id="UP001222027">
    <property type="component" value="Unassembled WGS sequence"/>
</dbReference>
<dbReference type="PANTHER" id="PTHR33443">
    <property type="entry name" value="ZGC:112980"/>
    <property type="match status" value="1"/>
</dbReference>
<evidence type="ECO:0000313" key="2">
    <source>
        <dbReference type="EMBL" id="KAJ8504822.1"/>
    </source>
</evidence>
<evidence type="ECO:0000256" key="1">
    <source>
        <dbReference type="SAM" id="MobiDB-lite"/>
    </source>
</evidence>
<proteinExistence type="predicted"/>
<reference evidence="2 3" key="1">
    <citation type="submission" date="2022-12" db="EMBL/GenBank/DDBJ databases">
        <title>Chromosome-scale assembly of the Ensete ventricosum genome.</title>
        <authorList>
            <person name="Dussert Y."/>
            <person name="Stocks J."/>
            <person name="Wendawek A."/>
            <person name="Woldeyes F."/>
            <person name="Nichols R.A."/>
            <person name="Borrell J.S."/>
        </authorList>
    </citation>
    <scope>NUCLEOTIDE SEQUENCE [LARGE SCALE GENOMIC DNA]</scope>
    <source>
        <strain evidence="3">cv. Maze</strain>
        <tissue evidence="2">Seeds</tissue>
    </source>
</reference>
<dbReference type="PANTHER" id="PTHR33443:SF35">
    <property type="entry name" value="VQ DOMAIN-CONTAINING PROTEIN"/>
    <property type="match status" value="1"/>
</dbReference>
<evidence type="ECO:0000313" key="3">
    <source>
        <dbReference type="Proteomes" id="UP001222027"/>
    </source>
</evidence>
<sequence>MEFTGPEHVLVDISSEEEDSGPDRLVSSSFNWVGELHDRVDERQVEESDDVVFVDEFSVLVAKRRKPNSDLYGPGTCGGSDGDDDDCLVLDSVPDNPVAVGHYEYGGGEGEDDLIVVAEKGQLACRDYPHSRHLCANFPFSTSPHEKYCDLCHCYVCDSPAPCDYWGNGDLGTDHCQSTDKGRWKSMRQFFKQKNMLAVRPQKFTYNSSLNIPPSQDSVRLYHFNPVPPRPNCLQPCSATISNSDAIHQRNQYRPSILSYRERPLQQQTKFYQIVHRVQHVEKEGQGSGALTTQLMDSRKIFRRSGMAQARFTSVNNHSENTISSNNHVIRAVPQKSTHATMTSQIHCPLEGQQRSQDLLIKTSVVSVGRMETTAPSQFQPATKQSSVCPTLTAADFSQKSWQDILASVASELSNCSDSCVMDSQQAAVLPSTSQPCDKSFSQINANVDVRSAAAVTTNLSPSDHGCSLSSNTMSQIPEHIDGEDLDLVSNTTAGENWLDSLFLASIDN</sequence>
<organism evidence="2 3">
    <name type="scientific">Ensete ventricosum</name>
    <name type="common">Abyssinian banana</name>
    <name type="synonym">Musa ensete</name>
    <dbReference type="NCBI Taxonomy" id="4639"/>
    <lineage>
        <taxon>Eukaryota</taxon>
        <taxon>Viridiplantae</taxon>
        <taxon>Streptophyta</taxon>
        <taxon>Embryophyta</taxon>
        <taxon>Tracheophyta</taxon>
        <taxon>Spermatophyta</taxon>
        <taxon>Magnoliopsida</taxon>
        <taxon>Liliopsida</taxon>
        <taxon>Zingiberales</taxon>
        <taxon>Musaceae</taxon>
        <taxon>Ensete</taxon>
    </lineage>
</organism>
<accession>A0AAV8Q245</accession>
<dbReference type="AlphaFoldDB" id="A0AAV8Q245"/>
<dbReference type="InterPro" id="IPR053234">
    <property type="entry name" value="RPM1_Interactor"/>
</dbReference>
<dbReference type="EMBL" id="JAQQAF010000002">
    <property type="protein sequence ID" value="KAJ8504822.1"/>
    <property type="molecule type" value="Genomic_DNA"/>
</dbReference>
<feature type="region of interest" description="Disordered" evidence="1">
    <location>
        <begin position="1"/>
        <end position="25"/>
    </location>
</feature>
<name>A0AAV8Q245_ENSVE</name>
<keyword evidence="3" id="KW-1185">Reference proteome</keyword>
<comment type="caution">
    <text evidence="2">The sequence shown here is derived from an EMBL/GenBank/DDBJ whole genome shotgun (WGS) entry which is preliminary data.</text>
</comment>
<gene>
    <name evidence="2" type="ORF">OPV22_005708</name>
</gene>